<dbReference type="PANTHER" id="PTHR10000">
    <property type="entry name" value="PHOSPHOSERINE PHOSPHATASE"/>
    <property type="match status" value="1"/>
</dbReference>
<dbReference type="Proteomes" id="UP000198304">
    <property type="component" value="Unassembled WGS sequence"/>
</dbReference>
<protein>
    <recommendedName>
        <fullName evidence="3">Cof subfamily of IIB subfamily of haloacid dehalogenase superfamily/HAD-superfamily hydrolase, subfamily IIB</fullName>
    </recommendedName>
</protein>
<dbReference type="Gene3D" id="3.40.50.1000">
    <property type="entry name" value="HAD superfamily/HAD-like"/>
    <property type="match status" value="1"/>
</dbReference>
<dbReference type="GO" id="GO:0016791">
    <property type="term" value="F:phosphatase activity"/>
    <property type="evidence" value="ECO:0007669"/>
    <property type="project" value="TreeGrafter"/>
</dbReference>
<accession>A0A239CGA9</accession>
<name>A0A239CGA9_9FIRM</name>
<dbReference type="RefSeq" id="WP_089282235.1">
    <property type="nucleotide sequence ID" value="NZ_FZOJ01000005.1"/>
</dbReference>
<dbReference type="PROSITE" id="PS01229">
    <property type="entry name" value="COF_2"/>
    <property type="match status" value="1"/>
</dbReference>
<dbReference type="PANTHER" id="PTHR10000:SF8">
    <property type="entry name" value="HAD SUPERFAMILY HYDROLASE-LIKE, TYPE 3"/>
    <property type="match status" value="1"/>
</dbReference>
<dbReference type="NCBIfam" id="TIGR01484">
    <property type="entry name" value="HAD-SF-IIB"/>
    <property type="match status" value="1"/>
</dbReference>
<organism evidence="1 2">
    <name type="scientific">Anaerovirgula multivorans</name>
    <dbReference type="NCBI Taxonomy" id="312168"/>
    <lineage>
        <taxon>Bacteria</taxon>
        <taxon>Bacillati</taxon>
        <taxon>Bacillota</taxon>
        <taxon>Clostridia</taxon>
        <taxon>Peptostreptococcales</taxon>
        <taxon>Natronincolaceae</taxon>
        <taxon>Anaerovirgula</taxon>
    </lineage>
</organism>
<proteinExistence type="predicted"/>
<dbReference type="InterPro" id="IPR000150">
    <property type="entry name" value="Cof"/>
</dbReference>
<dbReference type="SFLD" id="SFLDS00003">
    <property type="entry name" value="Haloacid_Dehalogenase"/>
    <property type="match status" value="1"/>
</dbReference>
<evidence type="ECO:0008006" key="3">
    <source>
        <dbReference type="Google" id="ProtNLM"/>
    </source>
</evidence>
<dbReference type="GO" id="GO:0000287">
    <property type="term" value="F:magnesium ion binding"/>
    <property type="evidence" value="ECO:0007669"/>
    <property type="project" value="TreeGrafter"/>
</dbReference>
<gene>
    <name evidence="1" type="ORF">SAMN05446037_1005201</name>
</gene>
<dbReference type="AlphaFoldDB" id="A0A239CGA9"/>
<keyword evidence="2" id="KW-1185">Reference proteome</keyword>
<evidence type="ECO:0000313" key="2">
    <source>
        <dbReference type="Proteomes" id="UP000198304"/>
    </source>
</evidence>
<dbReference type="InterPro" id="IPR006379">
    <property type="entry name" value="HAD-SF_hydro_IIB"/>
</dbReference>
<reference evidence="1 2" key="1">
    <citation type="submission" date="2017-06" db="EMBL/GenBank/DDBJ databases">
        <authorList>
            <person name="Kim H.J."/>
            <person name="Triplett B.A."/>
        </authorList>
    </citation>
    <scope>NUCLEOTIDE SEQUENCE [LARGE SCALE GENOMIC DNA]</scope>
    <source>
        <strain evidence="1 2">SCA</strain>
    </source>
</reference>
<dbReference type="CDD" id="cd07516">
    <property type="entry name" value="HAD_Pase"/>
    <property type="match status" value="1"/>
</dbReference>
<dbReference type="InterPro" id="IPR036412">
    <property type="entry name" value="HAD-like_sf"/>
</dbReference>
<dbReference type="Pfam" id="PF08282">
    <property type="entry name" value="Hydrolase_3"/>
    <property type="match status" value="1"/>
</dbReference>
<evidence type="ECO:0000313" key="1">
    <source>
        <dbReference type="EMBL" id="SNS19245.1"/>
    </source>
</evidence>
<dbReference type="OrthoDB" id="9781413at2"/>
<dbReference type="Gene3D" id="3.30.1240.10">
    <property type="match status" value="1"/>
</dbReference>
<dbReference type="SFLD" id="SFLDG01144">
    <property type="entry name" value="C2.B.4:_PGP_Like"/>
    <property type="match status" value="1"/>
</dbReference>
<dbReference type="InterPro" id="IPR023214">
    <property type="entry name" value="HAD_sf"/>
</dbReference>
<dbReference type="EMBL" id="FZOJ01000005">
    <property type="protein sequence ID" value="SNS19245.1"/>
    <property type="molecule type" value="Genomic_DNA"/>
</dbReference>
<dbReference type="GO" id="GO:0005829">
    <property type="term" value="C:cytosol"/>
    <property type="evidence" value="ECO:0007669"/>
    <property type="project" value="TreeGrafter"/>
</dbReference>
<dbReference type="SUPFAM" id="SSF56784">
    <property type="entry name" value="HAD-like"/>
    <property type="match status" value="1"/>
</dbReference>
<dbReference type="NCBIfam" id="TIGR00099">
    <property type="entry name" value="Cof-subfamily"/>
    <property type="match status" value="1"/>
</dbReference>
<sequence>MCNYKMLCLDIDGTLLNSNHQITKETKEAIRKVAREKKLHVVLVSARMPKGIVFLQKELGIDGYIICYSGSLILDKDGNIIFNRQIDSKVTDDILRCVNEFNVSINLYKDNRWIIERRDSWSDIESSIVGFEPEINNFSQIINVNDNIGPNKILILGDKDENLKVYKMLKDKFEDCINIYPSKPTYLEIMNKDACKTEAIIQLLKLLDIKQSEVIAIGDNYNDVDMITFAAVGIAMGNAPEEVKKISDYVTATNNENGVAKAVYKYFI</sequence>
<dbReference type="SFLD" id="SFLDG01140">
    <property type="entry name" value="C2.B:_Phosphomannomutase_and_P"/>
    <property type="match status" value="1"/>
</dbReference>